<evidence type="ECO:0000313" key="1">
    <source>
        <dbReference type="EMBL" id="CRK14119.1"/>
    </source>
</evidence>
<dbReference type="SUPFAM" id="SSF56112">
    <property type="entry name" value="Protein kinase-like (PK-like)"/>
    <property type="match status" value="1"/>
</dbReference>
<organism evidence="1 2">
    <name type="scientific">Verticillium longisporum</name>
    <name type="common">Verticillium dahliae var. longisporum</name>
    <dbReference type="NCBI Taxonomy" id="100787"/>
    <lineage>
        <taxon>Eukaryota</taxon>
        <taxon>Fungi</taxon>
        <taxon>Dikarya</taxon>
        <taxon>Ascomycota</taxon>
        <taxon>Pezizomycotina</taxon>
        <taxon>Sordariomycetes</taxon>
        <taxon>Hypocreomycetidae</taxon>
        <taxon>Glomerellales</taxon>
        <taxon>Plectosphaerellaceae</taxon>
        <taxon>Verticillium</taxon>
    </lineage>
</organism>
<protein>
    <submittedName>
        <fullName evidence="1">Uncharacterized protein</fullName>
    </submittedName>
</protein>
<dbReference type="InterPro" id="IPR011009">
    <property type="entry name" value="Kinase-like_dom_sf"/>
</dbReference>
<dbReference type="STRING" id="100787.A0A0G4KWG2"/>
<dbReference type="Proteomes" id="UP000044602">
    <property type="component" value="Unassembled WGS sequence"/>
</dbReference>
<reference evidence="1 2" key="1">
    <citation type="submission" date="2015-05" db="EMBL/GenBank/DDBJ databases">
        <authorList>
            <person name="Wang D.B."/>
            <person name="Wang M."/>
        </authorList>
    </citation>
    <scope>NUCLEOTIDE SEQUENCE [LARGE SCALE GENOMIC DNA]</scope>
    <source>
        <strain evidence="1">VL1</strain>
    </source>
</reference>
<gene>
    <name evidence="1" type="ORF">BN1708_011066</name>
</gene>
<proteinExistence type="predicted"/>
<name>A0A0G4KWG2_VERLO</name>
<dbReference type="EMBL" id="CVQH01005335">
    <property type="protein sequence ID" value="CRK14119.1"/>
    <property type="molecule type" value="Genomic_DNA"/>
</dbReference>
<evidence type="ECO:0000313" key="2">
    <source>
        <dbReference type="Proteomes" id="UP000044602"/>
    </source>
</evidence>
<accession>A0A0G4KWG2</accession>
<dbReference type="AlphaFoldDB" id="A0A0G4KWG2"/>
<keyword evidence="2" id="KW-1185">Reference proteome</keyword>
<dbReference type="Gene3D" id="3.90.1200.10">
    <property type="match status" value="1"/>
</dbReference>
<sequence>MAASGDLINFDIIEAQKENIQALPSGRSAKKLAEAFSPSPLHKLSTPTPTGSKNVTDCIRADWEMSTVGHPLSDLCNLSTQFFTASRDGVNAHRGFLPGATPGLPDAAQVVRWYADGSGYDPAAELGWGMAFNVFRLSAVCQGIAARYARRQASSEKAKQYSETRAPLAEFAWELVETSRKGEGAVAKL</sequence>